<evidence type="ECO:0000313" key="1">
    <source>
        <dbReference type="EMBL" id="GAA3094874.1"/>
    </source>
</evidence>
<sequence>MGSRFLTRRDGHEWLENIGKLNGESPAIPDFLLDGVETLRECGGRRDRAQPVRVVRIRVQQGGFQ</sequence>
<protein>
    <submittedName>
        <fullName evidence="1">Uncharacterized protein</fullName>
    </submittedName>
</protein>
<proteinExistence type="predicted"/>
<organism evidence="1 2">
    <name type="scientific">Streptomyces rectiviolaceus</name>
    <dbReference type="NCBI Taxonomy" id="332591"/>
    <lineage>
        <taxon>Bacteria</taxon>
        <taxon>Bacillati</taxon>
        <taxon>Actinomycetota</taxon>
        <taxon>Actinomycetes</taxon>
        <taxon>Kitasatosporales</taxon>
        <taxon>Streptomycetaceae</taxon>
        <taxon>Streptomyces</taxon>
    </lineage>
</organism>
<comment type="caution">
    <text evidence="1">The sequence shown here is derived from an EMBL/GenBank/DDBJ whole genome shotgun (WGS) entry which is preliminary data.</text>
</comment>
<dbReference type="Proteomes" id="UP001501637">
    <property type="component" value="Unassembled WGS sequence"/>
</dbReference>
<dbReference type="EMBL" id="BAAAUG010000026">
    <property type="protein sequence ID" value="GAA3094874.1"/>
    <property type="molecule type" value="Genomic_DNA"/>
</dbReference>
<gene>
    <name evidence="1" type="ORF">GCM10010449_18170</name>
</gene>
<evidence type="ECO:0000313" key="2">
    <source>
        <dbReference type="Proteomes" id="UP001501637"/>
    </source>
</evidence>
<name>A0ABP6MDR9_9ACTN</name>
<keyword evidence="2" id="KW-1185">Reference proteome</keyword>
<accession>A0ABP6MDR9</accession>
<reference evidence="2" key="1">
    <citation type="journal article" date="2019" name="Int. J. Syst. Evol. Microbiol.">
        <title>The Global Catalogue of Microorganisms (GCM) 10K type strain sequencing project: providing services to taxonomists for standard genome sequencing and annotation.</title>
        <authorList>
            <consortium name="The Broad Institute Genomics Platform"/>
            <consortium name="The Broad Institute Genome Sequencing Center for Infectious Disease"/>
            <person name="Wu L."/>
            <person name="Ma J."/>
        </authorList>
    </citation>
    <scope>NUCLEOTIDE SEQUENCE [LARGE SCALE GENOMIC DNA]</scope>
    <source>
        <strain evidence="2">JCM 9092</strain>
    </source>
</reference>